<dbReference type="Proteomes" id="UP000580130">
    <property type="component" value="Unassembled WGS sequence"/>
</dbReference>
<evidence type="ECO:0000313" key="7">
    <source>
        <dbReference type="EMBL" id="NME56349.1"/>
    </source>
</evidence>
<dbReference type="InterPro" id="IPR029044">
    <property type="entry name" value="Nucleotide-diphossugar_trans"/>
</dbReference>
<comment type="caution">
    <text evidence="7">The sequence shown here is derived from an EMBL/GenBank/DDBJ whole genome shotgun (WGS) entry which is preliminary data.</text>
</comment>
<dbReference type="Pfam" id="PF00534">
    <property type="entry name" value="Glycos_transf_1"/>
    <property type="match status" value="1"/>
</dbReference>
<dbReference type="SUPFAM" id="SSF53448">
    <property type="entry name" value="Nucleotide-diphospho-sugar transferases"/>
    <property type="match status" value="1"/>
</dbReference>
<dbReference type="InterPro" id="IPR001173">
    <property type="entry name" value="Glyco_trans_2-like"/>
</dbReference>
<sequence>MFSKFQQKILGIYYIVDECRQDGKILTIRGWLCSSKYQLKNVHFLIEDKAKNRFSIKGRYGTTRNDVYQELKIENAKKSGFYAQAIVENIREYDVWIVFSYQSKKYRLRLGKIINDEIDSQKEEKRVKEINSTEKVIDLIQNLDERESYTYHFPEEYYSETVDIIIPVYNGYQYLEKLFASIKLTDMKYRLILINDKSPDERVGEYLNTFSKENDNVILLNNDENLGFVQTVNRGFSVSENHIALVNTDVELPNQWLERLMLPIFENKEIASTTPYTTCGTICSFPKFGVDNHLFLDLNVGQIDDEFKKVQPRYIEMPTGVGFCMGMNRDVLQEIGNFDAKTFGKGYGEENDWCQRAIEKGYKNVHVENLFVFHNHGGSFKSEDKKRYLKEHEKKLIQKHPAYNSDVAKYCAEDPNKDIRQSVEFHLLRKYKNGKTILAFDHMLGGGATKYLENKKRECLDEGKQVVIIRYDYLKDLYRVSYYWKNDELKMQYNKPSDLPRVIECLAVDEIWINELVTYPMLYEQLKNIRETTCKNHISVKMLFHDFFAVCPTINLLNNQDEYCNLPDCSVCNQCLKNNKSLQALDYGTMEQWRDEWRTFLQSCTEVVVFSNSTKEIAEKTFGKMDNVVVIPHQIGYMPQIEKKNKTTETLNIGLLGVLTKHKGGMIVADLVDKIEKEHLNVKIRLIGTSCVDIDSPVFSQTGAYTRGAIPRLTLQNDIDVFLIPSIWPETFSYTTEEIMKMGMPVMCFDIGAPAERVKKYEKGIIIPEISAELVYDTIRNNKLIKEIANKKVNAKKILFVVQEETFSSRYRIDHLREQLIRKGIASDCISIKDVKKCDLKEYCNVVVYRISDYEKMKKLKNKIQKCQTSLYYDIDDYIFNYQAIKDIGFLKGKEYRNYENYTNQIRKCMEISDGYIVSTESLKRVIENQFPNKEVIVNRNVASMEMTISSLTLEKVQKDYITIGYFSGTKTHNDDFESIKEELISIMRQNKKVHLLIGGQIELPADFNEVKDQVETFKFVSWQELPHLISKADINLMPLENTIFHECKSENKWMEAALVNVPTIASWNRELALVIHDGEDGFLCKNSEEWTEKLCQLIEDNELRNRMAQNAHERVTKEYLTDDIEPEIVRSLVDDVK</sequence>
<evidence type="ECO:0000256" key="3">
    <source>
        <dbReference type="ARBA" id="ARBA00022676"/>
    </source>
</evidence>
<dbReference type="Gene3D" id="3.90.550.10">
    <property type="entry name" value="Spore Coat Polysaccharide Biosynthesis Protein SpsA, Chain A"/>
    <property type="match status" value="1"/>
</dbReference>
<dbReference type="SUPFAM" id="SSF53756">
    <property type="entry name" value="UDP-Glycosyltransferase/glycogen phosphorylase"/>
    <property type="match status" value="2"/>
</dbReference>
<evidence type="ECO:0000256" key="4">
    <source>
        <dbReference type="ARBA" id="ARBA00022679"/>
    </source>
</evidence>
<evidence type="ECO:0000259" key="5">
    <source>
        <dbReference type="Pfam" id="PF00534"/>
    </source>
</evidence>
<reference evidence="7 8" key="1">
    <citation type="submission" date="2020-04" db="EMBL/GenBank/DDBJ databases">
        <authorList>
            <person name="Hitch T.C.A."/>
            <person name="Wylensek D."/>
            <person name="Clavel T."/>
        </authorList>
    </citation>
    <scope>NUCLEOTIDE SEQUENCE [LARGE SCALE GENOMIC DNA]</scope>
    <source>
        <strain evidence="7 8">BSM-383-APC-5F</strain>
    </source>
</reference>
<comment type="pathway">
    <text evidence="1">Cell wall biogenesis; cell wall polysaccharide biosynthesis.</text>
</comment>
<evidence type="ECO:0000313" key="8">
    <source>
        <dbReference type="Proteomes" id="UP000580130"/>
    </source>
</evidence>
<gene>
    <name evidence="7" type="ORF">HF855_02645</name>
</gene>
<dbReference type="Gene3D" id="3.40.50.2000">
    <property type="entry name" value="Glycogen Phosphorylase B"/>
    <property type="match status" value="2"/>
</dbReference>
<feature type="domain" description="Glycosyl transferase family 1" evidence="5">
    <location>
        <begin position="986"/>
        <end position="1114"/>
    </location>
</feature>
<dbReference type="AlphaFoldDB" id="A0A848CGW9"/>
<dbReference type="EMBL" id="JABAFX010000004">
    <property type="protein sequence ID" value="NME56349.1"/>
    <property type="molecule type" value="Genomic_DNA"/>
</dbReference>
<keyword evidence="4 7" id="KW-0808">Transferase</keyword>
<name>A0A848CGW9_9FIRM</name>
<dbReference type="PANTHER" id="PTHR43179:SF12">
    <property type="entry name" value="GALACTOFURANOSYLTRANSFERASE GLFT2"/>
    <property type="match status" value="1"/>
</dbReference>
<evidence type="ECO:0000256" key="2">
    <source>
        <dbReference type="ARBA" id="ARBA00006739"/>
    </source>
</evidence>
<dbReference type="Pfam" id="PF13692">
    <property type="entry name" value="Glyco_trans_1_4"/>
    <property type="match status" value="1"/>
</dbReference>
<dbReference type="InterPro" id="IPR001296">
    <property type="entry name" value="Glyco_trans_1"/>
</dbReference>
<evidence type="ECO:0000259" key="6">
    <source>
        <dbReference type="Pfam" id="PF00535"/>
    </source>
</evidence>
<dbReference type="RefSeq" id="WP_168933120.1">
    <property type="nucleotide sequence ID" value="NZ_JABAFX010000004.1"/>
</dbReference>
<evidence type="ECO:0000256" key="1">
    <source>
        <dbReference type="ARBA" id="ARBA00004776"/>
    </source>
</evidence>
<accession>A0A848CGW9</accession>
<dbReference type="Pfam" id="PF00535">
    <property type="entry name" value="Glycos_transf_2"/>
    <property type="match status" value="1"/>
</dbReference>
<dbReference type="GO" id="GO:0016757">
    <property type="term" value="F:glycosyltransferase activity"/>
    <property type="evidence" value="ECO:0007669"/>
    <property type="project" value="UniProtKB-KW"/>
</dbReference>
<organism evidence="7 8">
    <name type="scientific">Dorea formicigenerans</name>
    <dbReference type="NCBI Taxonomy" id="39486"/>
    <lineage>
        <taxon>Bacteria</taxon>
        <taxon>Bacillati</taxon>
        <taxon>Bacillota</taxon>
        <taxon>Clostridia</taxon>
        <taxon>Lachnospirales</taxon>
        <taxon>Lachnospiraceae</taxon>
        <taxon>Dorea</taxon>
    </lineage>
</organism>
<feature type="domain" description="Glycosyltransferase 2-like" evidence="6">
    <location>
        <begin position="164"/>
        <end position="336"/>
    </location>
</feature>
<dbReference type="PANTHER" id="PTHR43179">
    <property type="entry name" value="RHAMNOSYLTRANSFERASE WBBL"/>
    <property type="match status" value="1"/>
</dbReference>
<keyword evidence="3" id="KW-0328">Glycosyltransferase</keyword>
<protein>
    <submittedName>
        <fullName evidence="7">Glycosyltransferase</fullName>
    </submittedName>
</protein>
<comment type="similarity">
    <text evidence="2">Belongs to the glycosyltransferase 2 family.</text>
</comment>
<proteinExistence type="inferred from homology"/>